<dbReference type="EMBL" id="GBXM01001493">
    <property type="protein sequence ID" value="JAI07085.1"/>
    <property type="molecule type" value="Transcribed_RNA"/>
</dbReference>
<reference evidence="1" key="1">
    <citation type="submission" date="2014-11" db="EMBL/GenBank/DDBJ databases">
        <authorList>
            <person name="Amaro Gonzalez C."/>
        </authorList>
    </citation>
    <scope>NUCLEOTIDE SEQUENCE</scope>
</reference>
<accession>A0A0E9XWP0</accession>
<proteinExistence type="predicted"/>
<sequence length="78" mass="8376">MRFSIGIFSSMRLYEDLMHRVCVLGYSLSDTKKCVQAGTKVGINIQGVYVSLGAEGGSCKGLLKELGGKALLLCIYAL</sequence>
<evidence type="ECO:0000313" key="1">
    <source>
        <dbReference type="EMBL" id="JAI07085.1"/>
    </source>
</evidence>
<name>A0A0E9XWP0_ANGAN</name>
<reference evidence="1" key="2">
    <citation type="journal article" date="2015" name="Fish Shellfish Immunol.">
        <title>Early steps in the European eel (Anguilla anguilla)-Vibrio vulnificus interaction in the gills: Role of the RtxA13 toxin.</title>
        <authorList>
            <person name="Callol A."/>
            <person name="Pajuelo D."/>
            <person name="Ebbesson L."/>
            <person name="Teles M."/>
            <person name="MacKenzie S."/>
            <person name="Amaro C."/>
        </authorList>
    </citation>
    <scope>NUCLEOTIDE SEQUENCE</scope>
</reference>
<organism evidence="1">
    <name type="scientific">Anguilla anguilla</name>
    <name type="common">European freshwater eel</name>
    <name type="synonym">Muraena anguilla</name>
    <dbReference type="NCBI Taxonomy" id="7936"/>
    <lineage>
        <taxon>Eukaryota</taxon>
        <taxon>Metazoa</taxon>
        <taxon>Chordata</taxon>
        <taxon>Craniata</taxon>
        <taxon>Vertebrata</taxon>
        <taxon>Euteleostomi</taxon>
        <taxon>Actinopterygii</taxon>
        <taxon>Neopterygii</taxon>
        <taxon>Teleostei</taxon>
        <taxon>Anguilliformes</taxon>
        <taxon>Anguillidae</taxon>
        <taxon>Anguilla</taxon>
    </lineage>
</organism>
<protein>
    <submittedName>
        <fullName evidence="1">Uncharacterized protein</fullName>
    </submittedName>
</protein>
<dbReference type="AlphaFoldDB" id="A0A0E9XWP0"/>